<keyword evidence="3" id="KW-1185">Reference proteome</keyword>
<name>A0A2G2VR17_CAPBA</name>
<accession>A0A2G2VR17</accession>
<dbReference type="GO" id="GO:0003918">
    <property type="term" value="F:DNA topoisomerase type II (double strand cut, ATP-hydrolyzing) activity"/>
    <property type="evidence" value="ECO:0007669"/>
    <property type="project" value="InterPro"/>
</dbReference>
<dbReference type="InterPro" id="IPR036078">
    <property type="entry name" value="Spo11/TopoVI_A_sf"/>
</dbReference>
<dbReference type="SUPFAM" id="SSF56726">
    <property type="entry name" value="DNA topoisomerase IV, alpha subunit"/>
    <property type="match status" value="1"/>
</dbReference>
<dbReference type="GO" id="GO:0000228">
    <property type="term" value="C:nuclear chromosome"/>
    <property type="evidence" value="ECO:0007669"/>
    <property type="project" value="TreeGrafter"/>
</dbReference>
<proteinExistence type="predicted"/>
<feature type="domain" description="Topoisomerase 6 subunit A/Spo11 TOPRIM" evidence="1">
    <location>
        <begin position="31"/>
        <end position="80"/>
    </location>
</feature>
<organism evidence="2 3">
    <name type="scientific">Capsicum baccatum</name>
    <name type="common">Peruvian pepper</name>
    <dbReference type="NCBI Taxonomy" id="33114"/>
    <lineage>
        <taxon>Eukaryota</taxon>
        <taxon>Viridiplantae</taxon>
        <taxon>Streptophyta</taxon>
        <taxon>Embryophyta</taxon>
        <taxon>Tracheophyta</taxon>
        <taxon>Spermatophyta</taxon>
        <taxon>Magnoliopsida</taxon>
        <taxon>eudicotyledons</taxon>
        <taxon>Gunneridae</taxon>
        <taxon>Pentapetalae</taxon>
        <taxon>asterids</taxon>
        <taxon>lamiids</taxon>
        <taxon>Solanales</taxon>
        <taxon>Solanaceae</taxon>
        <taxon>Solanoideae</taxon>
        <taxon>Capsiceae</taxon>
        <taxon>Capsicum</taxon>
    </lineage>
</organism>
<dbReference type="Proteomes" id="UP000224567">
    <property type="component" value="Unassembled WGS sequence"/>
</dbReference>
<comment type="caution">
    <text evidence="2">The sequence shown here is derived from an EMBL/GenBank/DDBJ whole genome shotgun (WGS) entry which is preliminary data.</text>
</comment>
<dbReference type="Pfam" id="PF21180">
    <property type="entry name" value="TOP6A-Spo11_Toprim"/>
    <property type="match status" value="1"/>
</dbReference>
<reference evidence="3" key="2">
    <citation type="journal article" date="2017" name="J. Anim. Genet.">
        <title>Multiple reference genome sequences of hot pepper reveal the massive evolution of plant disease resistance genes by retroduplication.</title>
        <authorList>
            <person name="Kim S."/>
            <person name="Park J."/>
            <person name="Yeom S.-I."/>
            <person name="Kim Y.-M."/>
            <person name="Seo E."/>
            <person name="Kim K.-T."/>
            <person name="Kim M.-S."/>
            <person name="Lee J.M."/>
            <person name="Cheong K."/>
            <person name="Shin H.-S."/>
            <person name="Kim S.-B."/>
            <person name="Han K."/>
            <person name="Lee J."/>
            <person name="Park M."/>
            <person name="Lee H.-A."/>
            <person name="Lee H.-Y."/>
            <person name="Lee Y."/>
            <person name="Oh S."/>
            <person name="Lee J.H."/>
            <person name="Choi E."/>
            <person name="Choi E."/>
            <person name="Lee S.E."/>
            <person name="Jeon J."/>
            <person name="Kim H."/>
            <person name="Choi G."/>
            <person name="Song H."/>
            <person name="Lee J."/>
            <person name="Lee S.-C."/>
            <person name="Kwon J.-K."/>
            <person name="Lee H.-Y."/>
            <person name="Koo N."/>
            <person name="Hong Y."/>
            <person name="Kim R.W."/>
            <person name="Kang W.-H."/>
            <person name="Huh J.H."/>
            <person name="Kang B.-C."/>
            <person name="Yang T.-J."/>
            <person name="Lee Y.-H."/>
            <person name="Bennetzen J.L."/>
            <person name="Choi D."/>
        </authorList>
    </citation>
    <scope>NUCLEOTIDE SEQUENCE [LARGE SCALE GENOMIC DNA]</scope>
    <source>
        <strain evidence="3">cv. PBC81</strain>
    </source>
</reference>
<dbReference type="PRINTS" id="PR01550">
    <property type="entry name" value="TOP6AFAMILY"/>
</dbReference>
<evidence type="ECO:0000259" key="1">
    <source>
        <dbReference type="Pfam" id="PF21180"/>
    </source>
</evidence>
<dbReference type="InterPro" id="IPR034136">
    <property type="entry name" value="TOPRIM_Topo6A/Spo11"/>
</dbReference>
<protein>
    <recommendedName>
        <fullName evidence="1">Topoisomerase 6 subunit A/Spo11 TOPRIM domain-containing protein</fullName>
    </recommendedName>
</protein>
<dbReference type="STRING" id="33114.A0A2G2VR17"/>
<sequence length="265" mass="29866">MGWLRYVESGRKIDCISNPNTAYPIPVHVEEGRGYPDVPTRRFLRLLIDKLHLPVYCLVDCDPYGFDILTTYKFGSLDFDNYSIPQQCLLPLTVEGVYSVTIDSEEGTAKISGEVDPNLLLRALSRSGLGNHAELKWAKLRHPALSNGYMADGYGSYNHGYGSPNHGYASYNYNSYRLGHGHGYNSLGGAFRRGRSLPECSYGYEGYNNYQYPFRGIGQDSYAQNYYSGAFNNIDRTLQKLSRSCLILQKCTSFEGPNDIFEESE</sequence>
<dbReference type="GO" id="GO:0007131">
    <property type="term" value="P:reciprocal meiotic recombination"/>
    <property type="evidence" value="ECO:0007669"/>
    <property type="project" value="TreeGrafter"/>
</dbReference>
<dbReference type="OrthoDB" id="5377392at2759"/>
<dbReference type="GO" id="GO:0000706">
    <property type="term" value="P:meiotic DNA double-strand break processing"/>
    <property type="evidence" value="ECO:0007669"/>
    <property type="project" value="TreeGrafter"/>
</dbReference>
<reference evidence="2 3" key="1">
    <citation type="journal article" date="2017" name="Genome Biol.">
        <title>New reference genome sequences of hot pepper reveal the massive evolution of plant disease-resistance genes by retroduplication.</title>
        <authorList>
            <person name="Kim S."/>
            <person name="Park J."/>
            <person name="Yeom S.I."/>
            <person name="Kim Y.M."/>
            <person name="Seo E."/>
            <person name="Kim K.T."/>
            <person name="Kim M.S."/>
            <person name="Lee J.M."/>
            <person name="Cheong K."/>
            <person name="Shin H.S."/>
            <person name="Kim S.B."/>
            <person name="Han K."/>
            <person name="Lee J."/>
            <person name="Park M."/>
            <person name="Lee H.A."/>
            <person name="Lee H.Y."/>
            <person name="Lee Y."/>
            <person name="Oh S."/>
            <person name="Lee J.H."/>
            <person name="Choi E."/>
            <person name="Choi E."/>
            <person name="Lee S.E."/>
            <person name="Jeon J."/>
            <person name="Kim H."/>
            <person name="Choi G."/>
            <person name="Song H."/>
            <person name="Lee J."/>
            <person name="Lee S.C."/>
            <person name="Kwon J.K."/>
            <person name="Lee H.Y."/>
            <person name="Koo N."/>
            <person name="Hong Y."/>
            <person name="Kim R.W."/>
            <person name="Kang W.H."/>
            <person name="Huh J.H."/>
            <person name="Kang B.C."/>
            <person name="Yang T.J."/>
            <person name="Lee Y.H."/>
            <person name="Bennetzen J.L."/>
            <person name="Choi D."/>
        </authorList>
    </citation>
    <scope>NUCLEOTIDE SEQUENCE [LARGE SCALE GENOMIC DNA]</scope>
    <source>
        <strain evidence="3">cv. PBC81</strain>
    </source>
</reference>
<dbReference type="PANTHER" id="PTHR10848">
    <property type="entry name" value="MEIOTIC RECOMBINATION PROTEIN SPO11"/>
    <property type="match status" value="1"/>
</dbReference>
<evidence type="ECO:0000313" key="3">
    <source>
        <dbReference type="Proteomes" id="UP000224567"/>
    </source>
</evidence>
<dbReference type="AlphaFoldDB" id="A0A2G2VR17"/>
<dbReference type="GO" id="GO:0042138">
    <property type="term" value="P:meiotic DNA double-strand break formation"/>
    <property type="evidence" value="ECO:0007669"/>
    <property type="project" value="TreeGrafter"/>
</dbReference>
<dbReference type="InterPro" id="IPR002815">
    <property type="entry name" value="Spo11/TopoVI_A"/>
</dbReference>
<dbReference type="EMBL" id="MLFT02000010">
    <property type="protein sequence ID" value="PHT35415.1"/>
    <property type="molecule type" value="Genomic_DNA"/>
</dbReference>
<evidence type="ECO:0000313" key="2">
    <source>
        <dbReference type="EMBL" id="PHT35415.1"/>
    </source>
</evidence>
<dbReference type="PANTHER" id="PTHR10848:SF3">
    <property type="entry name" value="MEIOTIC RECOMBINATION PROTEIN SPO11-1"/>
    <property type="match status" value="1"/>
</dbReference>
<gene>
    <name evidence="2" type="ORF">CQW23_23115</name>
</gene>
<dbReference type="Gene3D" id="3.40.1360.10">
    <property type="match status" value="1"/>
</dbReference>
<dbReference type="GO" id="GO:0003677">
    <property type="term" value="F:DNA binding"/>
    <property type="evidence" value="ECO:0007669"/>
    <property type="project" value="InterPro"/>
</dbReference>